<name>A0A4R7B5M4_9NEIS</name>
<dbReference type="Pfam" id="PF04403">
    <property type="entry name" value="PqiA"/>
    <property type="match status" value="1"/>
</dbReference>
<feature type="transmembrane region" description="Helical" evidence="1">
    <location>
        <begin position="47"/>
        <end position="67"/>
    </location>
</feature>
<evidence type="ECO:0000313" key="3">
    <source>
        <dbReference type="Proteomes" id="UP000295611"/>
    </source>
</evidence>
<dbReference type="OrthoDB" id="9807787at2"/>
<keyword evidence="1" id="KW-1133">Transmembrane helix</keyword>
<dbReference type="EMBL" id="SNZP01000006">
    <property type="protein sequence ID" value="TDR79901.1"/>
    <property type="molecule type" value="Genomic_DNA"/>
</dbReference>
<accession>A0A4R7B5M4</accession>
<feature type="transmembrane region" description="Helical" evidence="1">
    <location>
        <begin position="98"/>
        <end position="122"/>
    </location>
</feature>
<keyword evidence="3" id="KW-1185">Reference proteome</keyword>
<dbReference type="InterPro" id="IPR007498">
    <property type="entry name" value="PqiA-like"/>
</dbReference>
<keyword evidence="1" id="KW-0472">Membrane</keyword>
<evidence type="ECO:0000313" key="2">
    <source>
        <dbReference type="EMBL" id="TDR79901.1"/>
    </source>
</evidence>
<reference evidence="2 3" key="1">
    <citation type="submission" date="2019-03" db="EMBL/GenBank/DDBJ databases">
        <title>Genomic Encyclopedia of Type Strains, Phase III (KMG-III): the genomes of soil and plant-associated and newly described type strains.</title>
        <authorList>
            <person name="Whitman W."/>
        </authorList>
    </citation>
    <scope>NUCLEOTIDE SEQUENCE [LARGE SCALE GENOMIC DNA]</scope>
    <source>
        <strain evidence="2 3">CECT 8976</strain>
    </source>
</reference>
<keyword evidence="1" id="KW-0812">Transmembrane</keyword>
<dbReference type="Proteomes" id="UP000295611">
    <property type="component" value="Unassembled WGS sequence"/>
</dbReference>
<protein>
    <submittedName>
        <fullName evidence="2">Paraquat-inducible protein A</fullName>
    </submittedName>
</protein>
<feature type="transmembrane region" description="Helical" evidence="1">
    <location>
        <begin position="142"/>
        <end position="161"/>
    </location>
</feature>
<dbReference type="RefSeq" id="WP_133680108.1">
    <property type="nucleotide sequence ID" value="NZ_SNZP01000006.1"/>
</dbReference>
<gene>
    <name evidence="2" type="ORF">DFP86_10640</name>
</gene>
<dbReference type="AlphaFoldDB" id="A0A4R7B5M4"/>
<evidence type="ECO:0000256" key="1">
    <source>
        <dbReference type="SAM" id="Phobius"/>
    </source>
</evidence>
<feature type="transmembrane region" description="Helical" evidence="1">
    <location>
        <begin position="166"/>
        <end position="187"/>
    </location>
</feature>
<sequence>MNDRASTTVVVCHDCDLVQRCDRLAIGQRAQCVRCGAMLHRGAGMGLQARCALVLAGLLVFCLANGFPLVSMSAQGSRTATTLFGAALALWRQDMQPVAVLVVGTAMLIPLLELLVLGYLMFPLLWDRVPLGFDRILRLLHYLQPWGMAEVFLMGVLVALVKLAHLADIVIGAGLWAFGALILLLALNASQFDSRELWACYRTLKTD</sequence>
<organism evidence="2 3">
    <name type="scientific">Paludibacterium purpuratum</name>
    <dbReference type="NCBI Taxonomy" id="1144873"/>
    <lineage>
        <taxon>Bacteria</taxon>
        <taxon>Pseudomonadati</taxon>
        <taxon>Pseudomonadota</taxon>
        <taxon>Betaproteobacteria</taxon>
        <taxon>Neisseriales</taxon>
        <taxon>Chromobacteriaceae</taxon>
        <taxon>Paludibacterium</taxon>
    </lineage>
</organism>
<comment type="caution">
    <text evidence="2">The sequence shown here is derived from an EMBL/GenBank/DDBJ whole genome shotgun (WGS) entry which is preliminary data.</text>
</comment>
<proteinExistence type="predicted"/>